<evidence type="ECO:0000313" key="8">
    <source>
        <dbReference type="EMBL" id="RXH90399.1"/>
    </source>
</evidence>
<evidence type="ECO:0000256" key="6">
    <source>
        <dbReference type="ARBA" id="ARBA00023098"/>
    </source>
</evidence>
<organism evidence="8 9">
    <name type="scientific">Malus domestica</name>
    <name type="common">Apple</name>
    <name type="synonym">Pyrus malus</name>
    <dbReference type="NCBI Taxonomy" id="3750"/>
    <lineage>
        <taxon>Eukaryota</taxon>
        <taxon>Viridiplantae</taxon>
        <taxon>Streptophyta</taxon>
        <taxon>Embryophyta</taxon>
        <taxon>Tracheophyta</taxon>
        <taxon>Spermatophyta</taxon>
        <taxon>Magnoliopsida</taxon>
        <taxon>eudicotyledons</taxon>
        <taxon>Gunneridae</taxon>
        <taxon>Pentapetalae</taxon>
        <taxon>rosids</taxon>
        <taxon>fabids</taxon>
        <taxon>Rosales</taxon>
        <taxon>Rosaceae</taxon>
        <taxon>Amygdaloideae</taxon>
        <taxon>Maleae</taxon>
        <taxon>Malus</taxon>
    </lineage>
</organism>
<dbReference type="PANTHER" id="PTHR10909">
    <property type="entry name" value="ELECTRON TRANSPORT OXIDOREDUCTASE"/>
    <property type="match status" value="1"/>
</dbReference>
<dbReference type="InterPro" id="IPR036250">
    <property type="entry name" value="AcylCo_DH-like_C"/>
</dbReference>
<sequence length="326" mass="36843">MNCRGGAIQVLGTKRYYGKWLRDTENYAIMGCFAMSELGHGCNVRGIETDSNTREFVISTPCESANVRISFSFFFFDKIMMPESSKAIHVVSSAFRTTHTWHNMRTLQVRNCIMKCNLKLLFYLALLKDQECREACGGQGLKTENSVGHLKSEYDVQSTYEGDNNVLLQQMDAFCLRERDLLNRFAMEVSQHQKQGESKEYSVIRSYQLAEDLGRAFSDRAMLQTFIDAEAALPAGSLKNVLALLRSMYALICLEEDAAFLRYGYLSTNKVAAVRNEVSRLCGELRPHALALVSSFGIPDAFLSPIAFNWIDSNSWSSVEQHKSTF</sequence>
<dbReference type="GO" id="GO:0055088">
    <property type="term" value="P:lipid homeostasis"/>
    <property type="evidence" value="ECO:0007669"/>
    <property type="project" value="TreeGrafter"/>
</dbReference>
<dbReference type="EMBL" id="RDQH01000335">
    <property type="protein sequence ID" value="RXH90399.1"/>
    <property type="molecule type" value="Genomic_DNA"/>
</dbReference>
<dbReference type="InterPro" id="IPR012258">
    <property type="entry name" value="Acyl-CoA_oxidase"/>
</dbReference>
<keyword evidence="9" id="KW-1185">Reference proteome</keyword>
<keyword evidence="5" id="KW-0560">Oxidoreductase</keyword>
<dbReference type="Proteomes" id="UP000290289">
    <property type="component" value="Chromosome 9"/>
</dbReference>
<dbReference type="Pfam" id="PF01756">
    <property type="entry name" value="ACOX"/>
    <property type="match status" value="1"/>
</dbReference>
<dbReference type="Gene3D" id="2.40.110.10">
    <property type="entry name" value="Butyryl-CoA Dehydrogenase, subunit A, domain 2"/>
    <property type="match status" value="1"/>
</dbReference>
<dbReference type="EC" id="1.3.3.6" evidence="3"/>
<comment type="catalytic activity">
    <reaction evidence="1">
        <text>a 2,3-saturated acyl-CoA + O2 = a (2E)-enoyl-CoA + H2O2</text>
        <dbReference type="Rhea" id="RHEA:38959"/>
        <dbReference type="ChEBI" id="CHEBI:15379"/>
        <dbReference type="ChEBI" id="CHEBI:16240"/>
        <dbReference type="ChEBI" id="CHEBI:58856"/>
        <dbReference type="ChEBI" id="CHEBI:65111"/>
        <dbReference type="EC" id="1.3.3.6"/>
    </reaction>
</comment>
<evidence type="ECO:0000256" key="3">
    <source>
        <dbReference type="ARBA" id="ARBA00012870"/>
    </source>
</evidence>
<dbReference type="AlphaFoldDB" id="A0A498J3Q4"/>
<proteinExistence type="inferred from homology"/>
<comment type="caution">
    <text evidence="8">The sequence shown here is derived from an EMBL/GenBank/DDBJ whole genome shotgun (WGS) entry which is preliminary data.</text>
</comment>
<comment type="similarity">
    <text evidence="2">Belongs to the acyl-CoA oxidase family.</text>
</comment>
<gene>
    <name evidence="8" type="ORF">DVH24_035163</name>
</gene>
<feature type="domain" description="Acyl-CoA oxidase C-terminal" evidence="7">
    <location>
        <begin position="170"/>
        <end position="303"/>
    </location>
</feature>
<keyword evidence="6" id="KW-0443">Lipid metabolism</keyword>
<dbReference type="InterPro" id="IPR046373">
    <property type="entry name" value="Acyl-CoA_Oxase/DH_mid-dom_sf"/>
</dbReference>
<dbReference type="GO" id="GO:0005504">
    <property type="term" value="F:fatty acid binding"/>
    <property type="evidence" value="ECO:0007669"/>
    <property type="project" value="TreeGrafter"/>
</dbReference>
<dbReference type="InterPro" id="IPR002655">
    <property type="entry name" value="Acyl-CoA_oxidase_C"/>
</dbReference>
<evidence type="ECO:0000313" key="9">
    <source>
        <dbReference type="Proteomes" id="UP000290289"/>
    </source>
</evidence>
<dbReference type="FunFam" id="1.20.140.10:FF:000007">
    <property type="entry name" value="Acyl-coenzyme A oxidase"/>
    <property type="match status" value="1"/>
</dbReference>
<dbReference type="Gene3D" id="1.20.140.10">
    <property type="entry name" value="Butyryl-CoA Dehydrogenase, subunit A, domain 3"/>
    <property type="match status" value="2"/>
</dbReference>
<dbReference type="GO" id="GO:0003997">
    <property type="term" value="F:acyl-CoA oxidase activity"/>
    <property type="evidence" value="ECO:0007669"/>
    <property type="project" value="UniProtKB-EC"/>
</dbReference>
<dbReference type="SUPFAM" id="SSF56645">
    <property type="entry name" value="Acyl-CoA dehydrogenase NM domain-like"/>
    <property type="match status" value="1"/>
</dbReference>
<dbReference type="STRING" id="3750.A0A498J3Q4"/>
<evidence type="ECO:0000259" key="7">
    <source>
        <dbReference type="Pfam" id="PF01756"/>
    </source>
</evidence>
<name>A0A498J3Q4_MALDO</name>
<dbReference type="InterPro" id="IPR009100">
    <property type="entry name" value="AcylCoA_DH/oxidase_NM_dom_sf"/>
</dbReference>
<protein>
    <recommendedName>
        <fullName evidence="3">acyl-CoA oxidase</fullName>
        <ecNumber evidence="3">1.3.3.6</ecNumber>
    </recommendedName>
</protein>
<evidence type="ECO:0000256" key="4">
    <source>
        <dbReference type="ARBA" id="ARBA00022832"/>
    </source>
</evidence>
<dbReference type="SUPFAM" id="SSF47203">
    <property type="entry name" value="Acyl-CoA dehydrogenase C-terminal domain-like"/>
    <property type="match status" value="2"/>
</dbReference>
<evidence type="ECO:0000256" key="2">
    <source>
        <dbReference type="ARBA" id="ARBA00006288"/>
    </source>
</evidence>
<dbReference type="GO" id="GO:0071949">
    <property type="term" value="F:FAD binding"/>
    <property type="evidence" value="ECO:0007669"/>
    <property type="project" value="InterPro"/>
</dbReference>
<dbReference type="GO" id="GO:0033540">
    <property type="term" value="P:fatty acid beta-oxidation using acyl-CoA oxidase"/>
    <property type="evidence" value="ECO:0007669"/>
    <property type="project" value="TreeGrafter"/>
</dbReference>
<reference evidence="8 9" key="1">
    <citation type="submission" date="2018-10" db="EMBL/GenBank/DDBJ databases">
        <title>A high-quality apple genome assembly.</title>
        <authorList>
            <person name="Hu J."/>
        </authorList>
    </citation>
    <scope>NUCLEOTIDE SEQUENCE [LARGE SCALE GENOMIC DNA]</scope>
    <source>
        <strain evidence="9">cv. HFTH1</strain>
        <tissue evidence="8">Young leaf</tissue>
    </source>
</reference>
<dbReference type="GO" id="GO:0005777">
    <property type="term" value="C:peroxisome"/>
    <property type="evidence" value="ECO:0007669"/>
    <property type="project" value="InterPro"/>
</dbReference>
<evidence type="ECO:0000256" key="1">
    <source>
        <dbReference type="ARBA" id="ARBA00001201"/>
    </source>
</evidence>
<keyword evidence="4" id="KW-0276">Fatty acid metabolism</keyword>
<dbReference type="PANTHER" id="PTHR10909:SF352">
    <property type="entry name" value="ACYL-COENZYME A OXIDASE-LIKE PROTEIN"/>
    <property type="match status" value="1"/>
</dbReference>
<accession>A0A498J3Q4</accession>
<evidence type="ECO:0000256" key="5">
    <source>
        <dbReference type="ARBA" id="ARBA00023002"/>
    </source>
</evidence>